<reference evidence="2 3" key="1">
    <citation type="submission" date="2017-12" db="EMBL/GenBank/DDBJ databases">
        <title>Complete Genome Sequence of Stenotrophomonas maltophilia CSM2.</title>
        <authorList>
            <person name="Castro-Jaimes S."/>
            <person name="Lopez-Leal G."/>
            <person name="Barberena Jonas C."/>
            <person name="Bustos P."/>
            <person name="Perez-Oseguera A."/>
            <person name="Cevallos M.A."/>
        </authorList>
    </citation>
    <scope>NUCLEOTIDE SEQUENCE [LARGE SCALE GENOMIC DNA]</scope>
    <source>
        <strain evidence="2 3">CSM2</strain>
    </source>
</reference>
<protein>
    <submittedName>
        <fullName evidence="2">Fimbrial assembly protein</fullName>
    </submittedName>
</protein>
<evidence type="ECO:0000313" key="3">
    <source>
        <dbReference type="Proteomes" id="UP000234414"/>
    </source>
</evidence>
<feature type="signal peptide" evidence="1">
    <location>
        <begin position="1"/>
        <end position="23"/>
    </location>
</feature>
<proteinExistence type="predicted"/>
<organism evidence="2 3">
    <name type="scientific">Stenotrophomonas maltophilia</name>
    <name type="common">Pseudomonas maltophilia</name>
    <name type="synonym">Xanthomonas maltophilia</name>
    <dbReference type="NCBI Taxonomy" id="40324"/>
    <lineage>
        <taxon>Bacteria</taxon>
        <taxon>Pseudomonadati</taxon>
        <taxon>Pseudomonadota</taxon>
        <taxon>Gammaproteobacteria</taxon>
        <taxon>Lysobacterales</taxon>
        <taxon>Lysobacteraceae</taxon>
        <taxon>Stenotrophomonas</taxon>
        <taxon>Stenotrophomonas maltophilia group</taxon>
    </lineage>
</organism>
<dbReference type="Proteomes" id="UP000234414">
    <property type="component" value="Chromosome"/>
</dbReference>
<dbReference type="Pfam" id="PF06551">
    <property type="entry name" value="DUF1120"/>
    <property type="match status" value="1"/>
</dbReference>
<gene>
    <name evidence="2" type="ORF">SmaCSM2_01090</name>
</gene>
<dbReference type="RefSeq" id="WP_101764727.1">
    <property type="nucleotide sequence ID" value="NZ_CP025298.1"/>
</dbReference>
<name>A0AAD0FK15_STEMA</name>
<evidence type="ECO:0000256" key="1">
    <source>
        <dbReference type="SAM" id="SignalP"/>
    </source>
</evidence>
<dbReference type="EMBL" id="CP025298">
    <property type="protein sequence ID" value="AUI05844.1"/>
    <property type="molecule type" value="Genomic_DNA"/>
</dbReference>
<evidence type="ECO:0000313" key="2">
    <source>
        <dbReference type="EMBL" id="AUI05844.1"/>
    </source>
</evidence>
<sequence length="215" mass="22231">MSKVQLSLAATALALLSAGAVHAEPIAPSTLKVTGSLDVPACLVTAGDDGVYDYGSLGPGDIRTGTTYNVLPAISKAWKIECEGDTYLTFKVTDNAAASASAVDSSYFGMGNVNGTGKLGYYTVTMRNPKVNGTASNVFTTNTTAITRAATAPLRHSSYTMGWAQTAANLQQIGRVFETDLDVVANLAGSQTMGGPITEDAKLEGSLTLNFAYGL</sequence>
<dbReference type="AlphaFoldDB" id="A0AAD0FK15"/>
<keyword evidence="1" id="KW-0732">Signal</keyword>
<accession>A0AAD0FK15</accession>
<dbReference type="InterPro" id="IPR010546">
    <property type="entry name" value="DUF1120"/>
</dbReference>
<feature type="chain" id="PRO_5042209537" evidence="1">
    <location>
        <begin position="24"/>
        <end position="215"/>
    </location>
</feature>